<feature type="domain" description="Methyltransferase type 11" evidence="1">
    <location>
        <begin position="38"/>
        <end position="132"/>
    </location>
</feature>
<dbReference type="GO" id="GO:0008168">
    <property type="term" value="F:methyltransferase activity"/>
    <property type="evidence" value="ECO:0007669"/>
    <property type="project" value="UniProtKB-KW"/>
</dbReference>
<dbReference type="CDD" id="cd02440">
    <property type="entry name" value="AdoMet_MTases"/>
    <property type="match status" value="1"/>
</dbReference>
<dbReference type="InterPro" id="IPR029063">
    <property type="entry name" value="SAM-dependent_MTases_sf"/>
</dbReference>
<accession>A0ABM7RD37</accession>
<protein>
    <submittedName>
        <fullName evidence="2">SAM dependent methyltransferase</fullName>
    </submittedName>
</protein>
<keyword evidence="3" id="KW-1185">Reference proteome</keyword>
<dbReference type="PANTHER" id="PTHR45036:SF1">
    <property type="entry name" value="METHYLTRANSFERASE LIKE 7A"/>
    <property type="match status" value="1"/>
</dbReference>
<organism evidence="2 3">
    <name type="scientific">Haloferula helveola</name>
    <dbReference type="NCBI Taxonomy" id="490095"/>
    <lineage>
        <taxon>Bacteria</taxon>
        <taxon>Pseudomonadati</taxon>
        <taxon>Verrucomicrobiota</taxon>
        <taxon>Verrucomicrobiia</taxon>
        <taxon>Verrucomicrobiales</taxon>
        <taxon>Verrucomicrobiaceae</taxon>
        <taxon>Haloferula</taxon>
    </lineage>
</organism>
<dbReference type="PANTHER" id="PTHR45036">
    <property type="entry name" value="METHYLTRANSFERASE LIKE 7B"/>
    <property type="match status" value="1"/>
</dbReference>
<name>A0ABM7RD37_9BACT</name>
<dbReference type="Proteomes" id="UP001374893">
    <property type="component" value="Chromosome"/>
</dbReference>
<reference evidence="2 3" key="1">
    <citation type="submission" date="2021-06" db="EMBL/GenBank/DDBJ databases">
        <title>Complete genome of Haloferula helveola possessing various polysaccharide degrading enzymes.</title>
        <authorList>
            <person name="Takami H."/>
            <person name="Huang C."/>
            <person name="Hamasaki K."/>
        </authorList>
    </citation>
    <scope>NUCLEOTIDE SEQUENCE [LARGE SCALE GENOMIC DNA]</scope>
    <source>
        <strain evidence="2 3">CN-1</strain>
    </source>
</reference>
<sequence length="205" mass="22676">MGLYRSQIFPRLYNVLMGLGGFDRLRAEHLSTACGEVLEVGIGTGRNLGYYPEGVDRVVGLEPNAGMRKKLEGASRRASLRLEVVASGAEAMPFVDGRFETVVSTLSLCSIPDRAAALREMRRVMRPGGRLLLLEHGLSPDVRVARWQRRLNPIQRRFAAGCVLDVPVKEELQEAGFDVADLAEGYLEGESKTHGYLYRGWVTKA</sequence>
<dbReference type="EMBL" id="AP024702">
    <property type="protein sequence ID" value="BCX46605.1"/>
    <property type="molecule type" value="Genomic_DNA"/>
</dbReference>
<keyword evidence="2" id="KW-0808">Transferase</keyword>
<proteinExistence type="predicted"/>
<evidence type="ECO:0000313" key="3">
    <source>
        <dbReference type="Proteomes" id="UP001374893"/>
    </source>
</evidence>
<dbReference type="RefSeq" id="WP_338688348.1">
    <property type="nucleotide sequence ID" value="NZ_AP024702.1"/>
</dbReference>
<dbReference type="GO" id="GO:0032259">
    <property type="term" value="P:methylation"/>
    <property type="evidence" value="ECO:0007669"/>
    <property type="project" value="UniProtKB-KW"/>
</dbReference>
<dbReference type="InterPro" id="IPR052356">
    <property type="entry name" value="Thiol_S-MT"/>
</dbReference>
<keyword evidence="2" id="KW-0489">Methyltransferase</keyword>
<dbReference type="InterPro" id="IPR013216">
    <property type="entry name" value="Methyltransf_11"/>
</dbReference>
<evidence type="ECO:0000259" key="1">
    <source>
        <dbReference type="Pfam" id="PF08241"/>
    </source>
</evidence>
<dbReference type="Gene3D" id="3.40.50.150">
    <property type="entry name" value="Vaccinia Virus protein VP39"/>
    <property type="match status" value="1"/>
</dbReference>
<dbReference type="SUPFAM" id="SSF53335">
    <property type="entry name" value="S-adenosyl-L-methionine-dependent methyltransferases"/>
    <property type="match status" value="1"/>
</dbReference>
<dbReference type="Pfam" id="PF08241">
    <property type="entry name" value="Methyltransf_11"/>
    <property type="match status" value="1"/>
</dbReference>
<gene>
    <name evidence="2" type="ORF">HAHE_05130</name>
</gene>
<evidence type="ECO:0000313" key="2">
    <source>
        <dbReference type="EMBL" id="BCX46605.1"/>
    </source>
</evidence>